<protein>
    <submittedName>
        <fullName evidence="5">Uncharacterized protein</fullName>
    </submittedName>
</protein>
<dbReference type="AlphaFoldDB" id="A0A8J5L2R7"/>
<feature type="transmembrane region" description="Helical" evidence="4">
    <location>
        <begin position="86"/>
        <end position="107"/>
    </location>
</feature>
<feature type="region of interest" description="Disordered" evidence="3">
    <location>
        <begin position="22"/>
        <end position="44"/>
    </location>
</feature>
<keyword evidence="6" id="KW-1185">Reference proteome</keyword>
<keyword evidence="1" id="KW-0805">Transcription regulation</keyword>
<keyword evidence="4" id="KW-1133">Transmembrane helix</keyword>
<accession>A0A8J5L2R7</accession>
<dbReference type="InterPro" id="IPR044660">
    <property type="entry name" value="IBH1-like"/>
</dbReference>
<feature type="compositionally biased region" description="Basic residues" evidence="3">
    <location>
        <begin position="22"/>
        <end position="33"/>
    </location>
</feature>
<dbReference type="Proteomes" id="UP000734854">
    <property type="component" value="Unassembled WGS sequence"/>
</dbReference>
<reference evidence="5 6" key="1">
    <citation type="submission" date="2020-08" db="EMBL/GenBank/DDBJ databases">
        <title>Plant Genome Project.</title>
        <authorList>
            <person name="Zhang R.-G."/>
        </authorList>
    </citation>
    <scope>NUCLEOTIDE SEQUENCE [LARGE SCALE GENOMIC DNA]</scope>
    <source>
        <tissue evidence="5">Rhizome</tissue>
    </source>
</reference>
<dbReference type="EMBL" id="JACMSC010000008">
    <property type="protein sequence ID" value="KAG6509425.1"/>
    <property type="molecule type" value="Genomic_DNA"/>
</dbReference>
<dbReference type="InterPro" id="IPR045239">
    <property type="entry name" value="bHLH95_bHLH"/>
</dbReference>
<name>A0A8J5L2R7_ZINOF</name>
<dbReference type="PANTHER" id="PTHR33124:SF40">
    <property type="entry name" value="TRANSCRIPTION FACTOR IBH1"/>
    <property type="match status" value="1"/>
</dbReference>
<dbReference type="GO" id="GO:0006355">
    <property type="term" value="P:regulation of DNA-templated transcription"/>
    <property type="evidence" value="ECO:0007669"/>
    <property type="project" value="InterPro"/>
</dbReference>
<dbReference type="PANTHER" id="PTHR33124">
    <property type="entry name" value="TRANSCRIPTION FACTOR IBH1-LIKE 1"/>
    <property type="match status" value="1"/>
</dbReference>
<evidence type="ECO:0000313" key="5">
    <source>
        <dbReference type="EMBL" id="KAG6509425.1"/>
    </source>
</evidence>
<evidence type="ECO:0000313" key="6">
    <source>
        <dbReference type="Proteomes" id="UP000734854"/>
    </source>
</evidence>
<gene>
    <name evidence="5" type="ORF">ZIOFF_027415</name>
</gene>
<sequence length="173" mass="19873">MVYSAGPRRAWSRALLRKLVRRRRGPPRRRRGPPRRDLPRPAVISRRRRPVGGDRLEVALRRVVPGGAGMEYCRLLEEAADYVKCLVMQLIFYGSMDLITVLIFYTFKSSSFLSYLHTTKRGQLLNRVDNNNQDKNKQAVFSGKNNVRVAKLLALVSPRVSLRAKALRLDDQI</sequence>
<keyword evidence="4" id="KW-0472">Membrane</keyword>
<organism evidence="5 6">
    <name type="scientific">Zingiber officinale</name>
    <name type="common">Ginger</name>
    <name type="synonym">Amomum zingiber</name>
    <dbReference type="NCBI Taxonomy" id="94328"/>
    <lineage>
        <taxon>Eukaryota</taxon>
        <taxon>Viridiplantae</taxon>
        <taxon>Streptophyta</taxon>
        <taxon>Embryophyta</taxon>
        <taxon>Tracheophyta</taxon>
        <taxon>Spermatophyta</taxon>
        <taxon>Magnoliopsida</taxon>
        <taxon>Liliopsida</taxon>
        <taxon>Zingiberales</taxon>
        <taxon>Zingiberaceae</taxon>
        <taxon>Zingiber</taxon>
    </lineage>
</organism>
<evidence type="ECO:0000256" key="4">
    <source>
        <dbReference type="SAM" id="Phobius"/>
    </source>
</evidence>
<keyword evidence="4" id="KW-0812">Transmembrane</keyword>
<evidence type="ECO:0000256" key="3">
    <source>
        <dbReference type="SAM" id="MobiDB-lite"/>
    </source>
</evidence>
<evidence type="ECO:0000256" key="2">
    <source>
        <dbReference type="ARBA" id="ARBA00023163"/>
    </source>
</evidence>
<comment type="caution">
    <text evidence="5">The sequence shown here is derived from an EMBL/GenBank/DDBJ whole genome shotgun (WGS) entry which is preliminary data.</text>
</comment>
<dbReference type="CDD" id="cd11393">
    <property type="entry name" value="bHLH_AtbHLH_like"/>
    <property type="match status" value="1"/>
</dbReference>
<evidence type="ECO:0000256" key="1">
    <source>
        <dbReference type="ARBA" id="ARBA00023015"/>
    </source>
</evidence>
<proteinExistence type="predicted"/>
<keyword evidence="2" id="KW-0804">Transcription</keyword>